<keyword evidence="8" id="KW-1185">Reference proteome</keyword>
<dbReference type="SUPFAM" id="SSF54909">
    <property type="entry name" value="Dimeric alpha+beta barrel"/>
    <property type="match status" value="1"/>
</dbReference>
<comment type="subcellular location">
    <subcellularLocation>
        <location evidence="5">Cytoplasm</location>
    </subcellularLocation>
</comment>
<proteinExistence type="inferred from homology"/>
<dbReference type="GO" id="GO:0005737">
    <property type="term" value="C:cytoplasm"/>
    <property type="evidence" value="ECO:0007669"/>
    <property type="project" value="UniProtKB-SubCell"/>
</dbReference>
<dbReference type="OrthoDB" id="9799608at2"/>
<evidence type="ECO:0000256" key="2">
    <source>
        <dbReference type="ARBA" id="ARBA00023235"/>
    </source>
</evidence>
<accession>A0A4Y8RPV4</accession>
<feature type="binding site" evidence="5">
    <location>
        <position position="33"/>
    </location>
    <ligand>
        <name>substrate</name>
    </ligand>
</feature>
<keyword evidence="4 5" id="KW-0684">Rhamnose metabolism</keyword>
<dbReference type="GO" id="GO:0019301">
    <property type="term" value="P:rhamnose catabolic process"/>
    <property type="evidence" value="ECO:0007669"/>
    <property type="project" value="UniProtKB-UniRule"/>
</dbReference>
<dbReference type="GO" id="GO:0062192">
    <property type="term" value="F:L-rhamnose mutarotase activity"/>
    <property type="evidence" value="ECO:0007669"/>
    <property type="project" value="UniProtKB-UniRule"/>
</dbReference>
<reference evidence="7 8" key="1">
    <citation type="submission" date="2019-03" db="EMBL/GenBank/DDBJ databases">
        <title>Jiella endophytica sp. nov., a novel endophytic bacterium isolated from root of Ficus microcarpa Linn. f.</title>
        <authorList>
            <person name="Tuo L."/>
        </authorList>
    </citation>
    <scope>NUCLEOTIDE SEQUENCE [LARGE SCALE GENOMIC DNA]</scope>
    <source>
        <strain evidence="7 8">CBS5Q-3</strain>
    </source>
</reference>
<comment type="similarity">
    <text evidence="5">Belongs to the rhamnose mutarotase family.</text>
</comment>
<keyword evidence="2 5" id="KW-0413">Isomerase</keyword>
<feature type="binding site" evidence="5">
    <location>
        <begin position="91"/>
        <end position="92"/>
    </location>
    <ligand>
        <name>substrate</name>
    </ligand>
</feature>
<feature type="binding site" evidence="5">
    <location>
        <position position="56"/>
    </location>
    <ligand>
        <name>substrate</name>
    </ligand>
</feature>
<keyword evidence="1 5" id="KW-0963">Cytoplasm</keyword>
<dbReference type="InterPro" id="IPR011008">
    <property type="entry name" value="Dimeric_a/b-barrel"/>
</dbReference>
<comment type="pathway">
    <text evidence="5">Carbohydrate metabolism; L-rhamnose metabolism.</text>
</comment>
<dbReference type="EC" id="5.1.3.32" evidence="5 6"/>
<dbReference type="NCBIfam" id="TIGR02625">
    <property type="entry name" value="YiiL_rotase"/>
    <property type="match status" value="1"/>
</dbReference>
<organism evidence="7 8">
    <name type="scientific">Jiella endophytica</name>
    <dbReference type="NCBI Taxonomy" id="2558362"/>
    <lineage>
        <taxon>Bacteria</taxon>
        <taxon>Pseudomonadati</taxon>
        <taxon>Pseudomonadota</taxon>
        <taxon>Alphaproteobacteria</taxon>
        <taxon>Hyphomicrobiales</taxon>
        <taxon>Aurantimonadaceae</taxon>
        <taxon>Jiella</taxon>
    </lineage>
</organism>
<name>A0A4Y8RPV4_9HYPH</name>
<dbReference type="Gene3D" id="3.30.70.100">
    <property type="match status" value="1"/>
</dbReference>
<keyword evidence="3 5" id="KW-0119">Carbohydrate metabolism</keyword>
<dbReference type="Pfam" id="PF05336">
    <property type="entry name" value="rhaM"/>
    <property type="match status" value="1"/>
</dbReference>
<evidence type="ECO:0000313" key="7">
    <source>
        <dbReference type="EMBL" id="TFF25619.1"/>
    </source>
</evidence>
<dbReference type="AlphaFoldDB" id="A0A4Y8RPV4"/>
<dbReference type="InterPro" id="IPR013448">
    <property type="entry name" value="L-rhamnose_mutarotase"/>
</dbReference>
<dbReference type="EMBL" id="SOZD01000002">
    <property type="protein sequence ID" value="TFF25619.1"/>
    <property type="molecule type" value="Genomic_DNA"/>
</dbReference>
<comment type="function">
    <text evidence="5">Involved in the anomeric conversion of L-rhamnose.</text>
</comment>
<dbReference type="UniPathway" id="UPA00125"/>
<protein>
    <recommendedName>
        <fullName evidence="5 6">L-rhamnose mutarotase</fullName>
        <ecNumber evidence="5 6">5.1.3.32</ecNumber>
    </recommendedName>
    <alternativeName>
        <fullName evidence="5">Rhamnose 1-epimerase</fullName>
    </alternativeName>
    <alternativeName>
        <fullName evidence="5">Type-3 mutarotase</fullName>
    </alternativeName>
</protein>
<dbReference type="Proteomes" id="UP000298179">
    <property type="component" value="Unassembled WGS sequence"/>
</dbReference>
<evidence type="ECO:0000256" key="5">
    <source>
        <dbReference type="HAMAP-Rule" id="MF_01663"/>
    </source>
</evidence>
<dbReference type="InterPro" id="IPR008000">
    <property type="entry name" value="Rham/fucose_mutarotase"/>
</dbReference>
<sequence length="119" mass="13794">MSREADLPGTGQSDGFERVAFRMRLFPGKAEEYRRRHDTIWPELVDLLSAAGIRDYSIFLDPETDALFAVLERRRGHAMDDLPNHPVMQRWWAMMADIMETKAGNEPVSVPLQPMFRME</sequence>
<evidence type="ECO:0000256" key="4">
    <source>
        <dbReference type="ARBA" id="ARBA00023308"/>
    </source>
</evidence>
<evidence type="ECO:0000256" key="3">
    <source>
        <dbReference type="ARBA" id="ARBA00023277"/>
    </source>
</evidence>
<evidence type="ECO:0000313" key="8">
    <source>
        <dbReference type="Proteomes" id="UP000298179"/>
    </source>
</evidence>
<dbReference type="PANTHER" id="PTHR34389">
    <property type="entry name" value="L-RHAMNOSE MUTAROTASE"/>
    <property type="match status" value="1"/>
</dbReference>
<comment type="subunit">
    <text evidence="5">Homodimer.</text>
</comment>
<comment type="catalytic activity">
    <reaction evidence="5">
        <text>alpha-L-rhamnose = beta-L-rhamnose</text>
        <dbReference type="Rhea" id="RHEA:25584"/>
        <dbReference type="ChEBI" id="CHEBI:27586"/>
        <dbReference type="ChEBI" id="CHEBI:27907"/>
        <dbReference type="EC" id="5.1.3.32"/>
    </reaction>
</comment>
<dbReference type="RefSeq" id="WP_134761786.1">
    <property type="nucleotide sequence ID" value="NZ_SOZD01000002.1"/>
</dbReference>
<feature type="active site" description="Proton donor" evidence="5">
    <location>
        <position position="37"/>
    </location>
</feature>
<comment type="caution">
    <text evidence="7">The sequence shown here is derived from an EMBL/GenBank/DDBJ whole genome shotgun (WGS) entry which is preliminary data.</text>
</comment>
<dbReference type="HAMAP" id="MF_01663">
    <property type="entry name" value="L_rham_rotase"/>
    <property type="match status" value="1"/>
</dbReference>
<dbReference type="PANTHER" id="PTHR34389:SF2">
    <property type="entry name" value="L-RHAMNOSE MUTAROTASE"/>
    <property type="match status" value="1"/>
</dbReference>
<gene>
    <name evidence="5 7" type="primary">rhaM</name>
    <name evidence="7" type="ORF">E3C22_09770</name>
</gene>
<evidence type="ECO:0000256" key="6">
    <source>
        <dbReference type="NCBIfam" id="TIGR02625"/>
    </source>
</evidence>
<evidence type="ECO:0000256" key="1">
    <source>
        <dbReference type="ARBA" id="ARBA00022490"/>
    </source>
</evidence>